<keyword evidence="2" id="KW-1185">Reference proteome</keyword>
<accession>A0ACC1J6B3</accession>
<protein>
    <submittedName>
        <fullName evidence="1">Uncharacterized protein</fullName>
    </submittedName>
</protein>
<sequence>MAQQMKPTAPYVANYSYQGMNNINVLNENVPNVLSEASGLINNTQQQGTEAQGQVSAASSATINVPSNQPPPAPPPPPLAGQQQHYPPY</sequence>
<evidence type="ECO:0000313" key="1">
    <source>
        <dbReference type="EMBL" id="KAJ1939044.1"/>
    </source>
</evidence>
<dbReference type="Proteomes" id="UP001150603">
    <property type="component" value="Unassembled WGS sequence"/>
</dbReference>
<dbReference type="EMBL" id="JANBPW010002973">
    <property type="protein sequence ID" value="KAJ1939044.1"/>
    <property type="molecule type" value="Genomic_DNA"/>
</dbReference>
<gene>
    <name evidence="1" type="ORF">FBU59_004251</name>
</gene>
<comment type="caution">
    <text evidence="1">The sequence shown here is derived from an EMBL/GenBank/DDBJ whole genome shotgun (WGS) entry which is preliminary data.</text>
</comment>
<reference evidence="1" key="1">
    <citation type="submission" date="2022-07" db="EMBL/GenBank/DDBJ databases">
        <title>Phylogenomic reconstructions and comparative analyses of Kickxellomycotina fungi.</title>
        <authorList>
            <person name="Reynolds N.K."/>
            <person name="Stajich J.E."/>
            <person name="Barry K."/>
            <person name="Grigoriev I.V."/>
            <person name="Crous P."/>
            <person name="Smith M.E."/>
        </authorList>
    </citation>
    <scope>NUCLEOTIDE SEQUENCE</scope>
    <source>
        <strain evidence="1">NRRL 5244</strain>
    </source>
</reference>
<feature type="non-terminal residue" evidence="1">
    <location>
        <position position="89"/>
    </location>
</feature>
<name>A0ACC1J6B3_9FUNG</name>
<organism evidence="1 2">
    <name type="scientific">Linderina macrospora</name>
    <dbReference type="NCBI Taxonomy" id="4868"/>
    <lineage>
        <taxon>Eukaryota</taxon>
        <taxon>Fungi</taxon>
        <taxon>Fungi incertae sedis</taxon>
        <taxon>Zoopagomycota</taxon>
        <taxon>Kickxellomycotina</taxon>
        <taxon>Kickxellomycetes</taxon>
        <taxon>Kickxellales</taxon>
        <taxon>Kickxellaceae</taxon>
        <taxon>Linderina</taxon>
    </lineage>
</organism>
<proteinExistence type="predicted"/>
<evidence type="ECO:0000313" key="2">
    <source>
        <dbReference type="Proteomes" id="UP001150603"/>
    </source>
</evidence>